<reference evidence="2" key="1">
    <citation type="submission" date="2020-05" db="EMBL/GenBank/DDBJ databases">
        <authorList>
            <person name="Zhu T."/>
            <person name="Keshari N."/>
            <person name="Lu X."/>
        </authorList>
    </citation>
    <scope>NUCLEOTIDE SEQUENCE</scope>
    <source>
        <strain evidence="2">NK1-12</strain>
    </source>
</reference>
<organism evidence="2">
    <name type="scientific">Leptolyngbya sp. NK1-12</name>
    <dbReference type="NCBI Taxonomy" id="2547451"/>
    <lineage>
        <taxon>Bacteria</taxon>
        <taxon>Bacillati</taxon>
        <taxon>Cyanobacteriota</taxon>
        <taxon>Cyanophyceae</taxon>
        <taxon>Leptolyngbyales</taxon>
        <taxon>Leptolyngbyaceae</taxon>
        <taxon>Leptolyngbya group</taxon>
        <taxon>Leptolyngbya</taxon>
    </lineage>
</organism>
<dbReference type="AlphaFoldDB" id="A0AA97AKP2"/>
<evidence type="ECO:0000313" key="2">
    <source>
        <dbReference type="EMBL" id="WNZ28034.1"/>
    </source>
</evidence>
<dbReference type="EMBL" id="CP053587">
    <property type="protein sequence ID" value="WNZ28034.1"/>
    <property type="molecule type" value="Genomic_DNA"/>
</dbReference>
<accession>A0AA97AKP2</accession>
<dbReference type="EMBL" id="CP053587">
    <property type="protein sequence ID" value="WNZ27936.1"/>
    <property type="molecule type" value="Genomic_DNA"/>
</dbReference>
<protein>
    <submittedName>
        <fullName evidence="2">Uncharacterized protein</fullName>
    </submittedName>
</protein>
<proteinExistence type="predicted"/>
<sequence length="64" mass="7176">MPIRLNIPVFIEPYPFIKPALGVKQTLPVHLEPTLVVQPEVQAKPPVCLPQPIYQYDVQAVDEG</sequence>
<evidence type="ECO:0000313" key="1">
    <source>
        <dbReference type="EMBL" id="WNZ27936.1"/>
    </source>
</evidence>
<name>A0AA97AKP2_9CYAN</name>
<gene>
    <name evidence="1" type="ORF">HJG54_28475</name>
    <name evidence="2" type="ORF">HJG54_34440</name>
</gene>